<dbReference type="GO" id="GO:0000271">
    <property type="term" value="P:polysaccharide biosynthetic process"/>
    <property type="evidence" value="ECO:0007669"/>
    <property type="project" value="TreeGrafter"/>
</dbReference>
<protein>
    <submittedName>
        <fullName evidence="2">DegT/DnrJ/EryC1/StrS aminotransferase family protein</fullName>
    </submittedName>
</protein>
<name>A0A955KX60_9BACT</name>
<keyword evidence="2" id="KW-0808">Transferase</keyword>
<proteinExistence type="inferred from homology"/>
<dbReference type="AlphaFoldDB" id="A0A955KX60"/>
<evidence type="ECO:0000256" key="1">
    <source>
        <dbReference type="RuleBase" id="RU004508"/>
    </source>
</evidence>
<keyword evidence="2" id="KW-0032">Aminotransferase</keyword>
<evidence type="ECO:0000313" key="2">
    <source>
        <dbReference type="EMBL" id="MCA9376773.1"/>
    </source>
</evidence>
<dbReference type="GO" id="GO:0008483">
    <property type="term" value="F:transaminase activity"/>
    <property type="evidence" value="ECO:0007669"/>
    <property type="project" value="UniProtKB-KW"/>
</dbReference>
<dbReference type="PANTHER" id="PTHR30244">
    <property type="entry name" value="TRANSAMINASE"/>
    <property type="match status" value="1"/>
</dbReference>
<keyword evidence="1" id="KW-0663">Pyridoxal phosphate</keyword>
<dbReference type="SUPFAM" id="SSF53383">
    <property type="entry name" value="PLP-dependent transferases"/>
    <property type="match status" value="1"/>
</dbReference>
<dbReference type="Pfam" id="PF01041">
    <property type="entry name" value="DegT_DnrJ_EryC1"/>
    <property type="match status" value="2"/>
</dbReference>
<dbReference type="InterPro" id="IPR015421">
    <property type="entry name" value="PyrdxlP-dep_Trfase_major"/>
</dbReference>
<dbReference type="InterPro" id="IPR015424">
    <property type="entry name" value="PyrdxlP-dep_Trfase"/>
</dbReference>
<dbReference type="Gene3D" id="3.40.640.10">
    <property type="entry name" value="Type I PLP-dependent aspartate aminotransferase-like (Major domain)"/>
    <property type="match status" value="1"/>
</dbReference>
<comment type="caution">
    <text evidence="2">The sequence shown here is derived from an EMBL/GenBank/DDBJ whole genome shotgun (WGS) entry which is preliminary data.</text>
</comment>
<evidence type="ECO:0000313" key="3">
    <source>
        <dbReference type="Proteomes" id="UP000741282"/>
    </source>
</evidence>
<dbReference type="Gene3D" id="3.90.1150.10">
    <property type="entry name" value="Aspartate Aminotransferase, domain 1"/>
    <property type="match status" value="1"/>
</dbReference>
<organism evidence="2 3">
    <name type="scientific">Candidatus Dojkabacteria bacterium</name>
    <dbReference type="NCBI Taxonomy" id="2099670"/>
    <lineage>
        <taxon>Bacteria</taxon>
        <taxon>Candidatus Dojkabacteria</taxon>
    </lineage>
</organism>
<dbReference type="Proteomes" id="UP000741282">
    <property type="component" value="Unassembled WGS sequence"/>
</dbReference>
<dbReference type="InterPro" id="IPR000653">
    <property type="entry name" value="DegT/StrS_aminotransferase"/>
</dbReference>
<reference evidence="2" key="1">
    <citation type="submission" date="2020-04" db="EMBL/GenBank/DDBJ databases">
        <authorList>
            <person name="Zhang T."/>
        </authorList>
    </citation>
    <scope>NUCLEOTIDE SEQUENCE</scope>
    <source>
        <strain evidence="2">HKST-UBA17</strain>
    </source>
</reference>
<sequence length="412" mass="46217">MKLIYSSYSPNTRPKDLNLNYRLLLSPRRWFDTGSISRVNDHFLKLHPGKTVLTYSHARSALFELLSSISKPNGNVVYQGFTCAAASLPAVWAGLTPRYIDIQKGKLVPAEDTIIAGIDPQTVAVVVQVTLGSVPSYEKVREICKQRGILLILDSTHFIPTSNSEVLPETDVIIYSLGRDKVVSGVDGGVMVFDPELDVASTLNTRYLSLHYPGSSWVFKRILFPILWRTIKSTYVSGFGKVLHLIYTKSGLISRATTKEEKQGERPKHIPTKLPGALAEIAMGQLEDISEIQSYRALLFQKFIKALGEDRNITIVEENPDVVPLRMALRVKDRTGLMKYMKEQNILLGDWYWNPVAPATFSPYITMYDEGSCPNAEDLCRDIINLPLHANISPSDADRIILELTNYYNSHV</sequence>
<reference evidence="2" key="2">
    <citation type="journal article" date="2021" name="Microbiome">
        <title>Successional dynamics and alternative stable states in a saline activated sludge microbial community over 9 years.</title>
        <authorList>
            <person name="Wang Y."/>
            <person name="Ye J."/>
            <person name="Ju F."/>
            <person name="Liu L."/>
            <person name="Boyd J.A."/>
            <person name="Deng Y."/>
            <person name="Parks D.H."/>
            <person name="Jiang X."/>
            <person name="Yin X."/>
            <person name="Woodcroft B.J."/>
            <person name="Tyson G.W."/>
            <person name="Hugenholtz P."/>
            <person name="Polz M.F."/>
            <person name="Zhang T."/>
        </authorList>
    </citation>
    <scope>NUCLEOTIDE SEQUENCE</scope>
    <source>
        <strain evidence="2">HKST-UBA17</strain>
    </source>
</reference>
<dbReference type="PANTHER" id="PTHR30244:SF34">
    <property type="entry name" value="DTDP-4-AMINO-4,6-DIDEOXYGALACTOSE TRANSAMINASE"/>
    <property type="match status" value="1"/>
</dbReference>
<comment type="similarity">
    <text evidence="1">Belongs to the DegT/DnrJ/EryC1 family.</text>
</comment>
<dbReference type="GO" id="GO:0030170">
    <property type="term" value="F:pyridoxal phosphate binding"/>
    <property type="evidence" value="ECO:0007669"/>
    <property type="project" value="TreeGrafter"/>
</dbReference>
<dbReference type="EMBL" id="JAGQLN010000007">
    <property type="protein sequence ID" value="MCA9376773.1"/>
    <property type="molecule type" value="Genomic_DNA"/>
</dbReference>
<accession>A0A955KX60</accession>
<dbReference type="InterPro" id="IPR015422">
    <property type="entry name" value="PyrdxlP-dep_Trfase_small"/>
</dbReference>
<gene>
    <name evidence="2" type="ORF">KC685_02540</name>
</gene>